<proteinExistence type="predicted"/>
<dbReference type="AlphaFoldDB" id="A0A2P2PZ16"/>
<evidence type="ECO:0000313" key="1">
    <source>
        <dbReference type="EMBL" id="MBX59996.1"/>
    </source>
</evidence>
<dbReference type="EMBL" id="GGEC01079512">
    <property type="protein sequence ID" value="MBX59996.1"/>
    <property type="molecule type" value="Transcribed_RNA"/>
</dbReference>
<protein>
    <submittedName>
        <fullName evidence="1">Uncharacterized protein</fullName>
    </submittedName>
</protein>
<name>A0A2P2PZ16_RHIMU</name>
<accession>A0A2P2PZ16</accession>
<reference evidence="1" key="1">
    <citation type="submission" date="2018-02" db="EMBL/GenBank/DDBJ databases">
        <title>Rhizophora mucronata_Transcriptome.</title>
        <authorList>
            <person name="Meera S.P."/>
            <person name="Sreeshan A."/>
            <person name="Augustine A."/>
        </authorList>
    </citation>
    <scope>NUCLEOTIDE SEQUENCE</scope>
    <source>
        <tissue evidence="1">Leaf</tissue>
    </source>
</reference>
<organism evidence="1">
    <name type="scientific">Rhizophora mucronata</name>
    <name type="common">Asiatic mangrove</name>
    <dbReference type="NCBI Taxonomy" id="61149"/>
    <lineage>
        <taxon>Eukaryota</taxon>
        <taxon>Viridiplantae</taxon>
        <taxon>Streptophyta</taxon>
        <taxon>Embryophyta</taxon>
        <taxon>Tracheophyta</taxon>
        <taxon>Spermatophyta</taxon>
        <taxon>Magnoliopsida</taxon>
        <taxon>eudicotyledons</taxon>
        <taxon>Gunneridae</taxon>
        <taxon>Pentapetalae</taxon>
        <taxon>rosids</taxon>
        <taxon>fabids</taxon>
        <taxon>Malpighiales</taxon>
        <taxon>Rhizophoraceae</taxon>
        <taxon>Rhizophora</taxon>
    </lineage>
</organism>
<sequence>MGLNRWVAEILLRFLQYSP</sequence>